<dbReference type="GO" id="GO:0006511">
    <property type="term" value="P:ubiquitin-dependent protein catabolic process"/>
    <property type="evidence" value="ECO:0007669"/>
    <property type="project" value="TreeGrafter"/>
</dbReference>
<feature type="region of interest" description="Disordered" evidence="2">
    <location>
        <begin position="339"/>
        <end position="543"/>
    </location>
</feature>
<dbReference type="InterPro" id="IPR001841">
    <property type="entry name" value="Znf_RING"/>
</dbReference>
<feature type="compositionally biased region" description="Low complexity" evidence="2">
    <location>
        <begin position="393"/>
        <end position="419"/>
    </location>
</feature>
<dbReference type="Pfam" id="PF13639">
    <property type="entry name" value="zf-RING_2"/>
    <property type="match status" value="1"/>
</dbReference>
<feature type="compositionally biased region" description="Basic and acidic residues" evidence="2">
    <location>
        <begin position="351"/>
        <end position="392"/>
    </location>
</feature>
<evidence type="ECO:0000256" key="1">
    <source>
        <dbReference type="PROSITE-ProRule" id="PRU00175"/>
    </source>
</evidence>
<reference evidence="4" key="1">
    <citation type="submission" date="2021-01" db="EMBL/GenBank/DDBJ databases">
        <authorList>
            <person name="Corre E."/>
            <person name="Pelletier E."/>
            <person name="Niang G."/>
            <person name="Scheremetjew M."/>
            <person name="Finn R."/>
            <person name="Kale V."/>
            <person name="Holt S."/>
            <person name="Cochrane G."/>
            <person name="Meng A."/>
            <person name="Brown T."/>
            <person name="Cohen L."/>
        </authorList>
    </citation>
    <scope>NUCLEOTIDE SEQUENCE</scope>
    <source>
        <strain evidence="4">Pbaha01</strain>
    </source>
</reference>
<dbReference type="SUPFAM" id="SSF57850">
    <property type="entry name" value="RING/U-box"/>
    <property type="match status" value="1"/>
</dbReference>
<dbReference type="EMBL" id="HBEG01048362">
    <property type="protein sequence ID" value="CAD8385791.1"/>
    <property type="molecule type" value="Transcribed_RNA"/>
</dbReference>
<feature type="region of interest" description="Disordered" evidence="2">
    <location>
        <begin position="242"/>
        <end position="262"/>
    </location>
</feature>
<keyword evidence="1" id="KW-0863">Zinc-finger</keyword>
<feature type="region of interest" description="Disordered" evidence="2">
    <location>
        <begin position="74"/>
        <end position="109"/>
    </location>
</feature>
<dbReference type="AlphaFoldDB" id="A0A7S0FYF6"/>
<sequence length="543" mass="55705">MAAATGVGWGAPRTQPLPPGSGPDVTSVAARAEEWLVRYAAELGHSPENTEQLLAFAANRGERLGYSMARRAVLAQGRAQPQPRPPALPAASSQPHGHVGGRPDSPHLPAASTVRNLLAVYEGSRVGAPRPLVHAAAARDVGPPAASVAAAAARRDAAARGAAATRAAVEAAPPGQGAAAGAGVTAAGRLSWLSRRRRQMDSVGEWRTGLLFGEDSPYSLGREGEPVVDIRDLLPFFPMQLRGATPGSSSGEPRPAGEQPDILGGKALLQSFPRAEAEPGTVCAICIDEAVAECAERWLRVPCGHLYHEECLAELLQLPHRRSCPLCRLNLESSAWGSASAGLPAQLGGEEEQRTPYREVPRTPGREEHLASLEGSLRHEERRLRELEDRRSSSTAASSVSFSSSSASSPQAAAEMMAATPDTPPPHGAGETDGAIGRSAVSSPTAEFALSADSSLVGASGPPRVEGQLQPELARSRSPPGGRSREAGLAASSGAGESGGTPPPRRPATAAPASGSALAAPRAQAGATPEAAPEAAEMVAAAP</sequence>
<dbReference type="PANTHER" id="PTHR22765">
    <property type="entry name" value="RING FINGER AND PROTEASE ASSOCIATED DOMAIN-CONTAINING"/>
    <property type="match status" value="1"/>
</dbReference>
<feature type="compositionally biased region" description="Low complexity" evidence="2">
    <location>
        <begin position="476"/>
        <end position="495"/>
    </location>
</feature>
<dbReference type="CDD" id="cd16448">
    <property type="entry name" value="RING-H2"/>
    <property type="match status" value="1"/>
</dbReference>
<gene>
    <name evidence="4" type="ORF">PBAH0796_LOCUS29479</name>
</gene>
<dbReference type="InterPro" id="IPR051826">
    <property type="entry name" value="E3_ubiquitin-ligase_domain"/>
</dbReference>
<accession>A0A7S0FYF6</accession>
<dbReference type="InterPro" id="IPR013083">
    <property type="entry name" value="Znf_RING/FYVE/PHD"/>
</dbReference>
<proteinExistence type="predicted"/>
<dbReference type="GO" id="GO:0061630">
    <property type="term" value="F:ubiquitin protein ligase activity"/>
    <property type="evidence" value="ECO:0007669"/>
    <property type="project" value="TreeGrafter"/>
</dbReference>
<protein>
    <recommendedName>
        <fullName evidence="3">RING-type domain-containing protein</fullName>
    </recommendedName>
</protein>
<dbReference type="Gene3D" id="3.30.40.10">
    <property type="entry name" value="Zinc/RING finger domain, C3HC4 (zinc finger)"/>
    <property type="match status" value="1"/>
</dbReference>
<name>A0A7S0FYF6_9DINO</name>
<feature type="domain" description="RING-type" evidence="3">
    <location>
        <begin position="283"/>
        <end position="328"/>
    </location>
</feature>
<dbReference type="SMART" id="SM00184">
    <property type="entry name" value="RING"/>
    <property type="match status" value="1"/>
</dbReference>
<feature type="compositionally biased region" description="Low complexity" evidence="2">
    <location>
        <begin position="507"/>
        <end position="543"/>
    </location>
</feature>
<keyword evidence="1" id="KW-0479">Metal-binding</keyword>
<dbReference type="GO" id="GO:0008270">
    <property type="term" value="F:zinc ion binding"/>
    <property type="evidence" value="ECO:0007669"/>
    <property type="project" value="UniProtKB-KW"/>
</dbReference>
<evidence type="ECO:0000259" key="3">
    <source>
        <dbReference type="PROSITE" id="PS50089"/>
    </source>
</evidence>
<keyword evidence="1" id="KW-0862">Zinc</keyword>
<feature type="region of interest" description="Disordered" evidence="2">
    <location>
        <begin position="1"/>
        <end position="26"/>
    </location>
</feature>
<evidence type="ECO:0000313" key="4">
    <source>
        <dbReference type="EMBL" id="CAD8385791.1"/>
    </source>
</evidence>
<dbReference type="PANTHER" id="PTHR22765:SF348">
    <property type="entry name" value="OS09G0446275 PROTEIN"/>
    <property type="match status" value="1"/>
</dbReference>
<evidence type="ECO:0000256" key="2">
    <source>
        <dbReference type="SAM" id="MobiDB-lite"/>
    </source>
</evidence>
<organism evidence="4">
    <name type="scientific">Pyrodinium bahamense</name>
    <dbReference type="NCBI Taxonomy" id="73915"/>
    <lineage>
        <taxon>Eukaryota</taxon>
        <taxon>Sar</taxon>
        <taxon>Alveolata</taxon>
        <taxon>Dinophyceae</taxon>
        <taxon>Gonyaulacales</taxon>
        <taxon>Pyrocystaceae</taxon>
        <taxon>Pyrodinium</taxon>
    </lineage>
</organism>
<dbReference type="PROSITE" id="PS50089">
    <property type="entry name" value="ZF_RING_2"/>
    <property type="match status" value="1"/>
</dbReference>